<evidence type="ECO:0000256" key="1">
    <source>
        <dbReference type="SAM" id="Phobius"/>
    </source>
</evidence>
<organism evidence="3 4">
    <name type="scientific">Segatella copri</name>
    <dbReference type="NCBI Taxonomy" id="165179"/>
    <lineage>
        <taxon>Bacteria</taxon>
        <taxon>Pseudomonadati</taxon>
        <taxon>Bacteroidota</taxon>
        <taxon>Bacteroidia</taxon>
        <taxon>Bacteroidales</taxon>
        <taxon>Prevotellaceae</taxon>
        <taxon>Segatella</taxon>
    </lineage>
</organism>
<gene>
    <name evidence="3" type="ORF">DWW35_13360</name>
</gene>
<dbReference type="InterPro" id="IPR000326">
    <property type="entry name" value="PAP2/HPO"/>
</dbReference>
<accession>A0AA92TRU7</accession>
<dbReference type="CDD" id="cd03394">
    <property type="entry name" value="PAP2_like_5"/>
    <property type="match status" value="1"/>
</dbReference>
<feature type="transmembrane region" description="Helical" evidence="1">
    <location>
        <begin position="92"/>
        <end position="112"/>
    </location>
</feature>
<name>A0AA92TRU7_9BACT</name>
<dbReference type="AlphaFoldDB" id="A0AA92TRU7"/>
<feature type="transmembrane region" description="Helical" evidence="1">
    <location>
        <begin position="124"/>
        <end position="143"/>
    </location>
</feature>
<dbReference type="Pfam" id="PF01569">
    <property type="entry name" value="PAP2"/>
    <property type="match status" value="1"/>
</dbReference>
<dbReference type="EMBL" id="QRYP01000049">
    <property type="protein sequence ID" value="RGU91749.1"/>
    <property type="molecule type" value="Genomic_DNA"/>
</dbReference>
<dbReference type="InterPro" id="IPR036938">
    <property type="entry name" value="PAP2/HPO_sf"/>
</dbReference>
<feature type="transmembrane region" description="Helical" evidence="1">
    <location>
        <begin position="208"/>
        <end position="226"/>
    </location>
</feature>
<dbReference type="SMART" id="SM00014">
    <property type="entry name" value="acidPPc"/>
    <property type="match status" value="1"/>
</dbReference>
<dbReference type="RefSeq" id="WP_118081614.1">
    <property type="nucleotide sequence ID" value="NZ_QRYP01000049.1"/>
</dbReference>
<dbReference type="Gene3D" id="1.20.144.10">
    <property type="entry name" value="Phosphatidic acid phosphatase type 2/haloperoxidase"/>
    <property type="match status" value="1"/>
</dbReference>
<dbReference type="PANTHER" id="PTHR14969">
    <property type="entry name" value="SPHINGOSINE-1-PHOSPHATE PHOSPHOHYDROLASE"/>
    <property type="match status" value="1"/>
</dbReference>
<reference evidence="3 4" key="1">
    <citation type="submission" date="2018-08" db="EMBL/GenBank/DDBJ databases">
        <title>A genome reference for cultivated species of the human gut microbiota.</title>
        <authorList>
            <person name="Zou Y."/>
            <person name="Xue W."/>
            <person name="Luo G."/>
        </authorList>
    </citation>
    <scope>NUCLEOTIDE SEQUENCE [LARGE SCALE GENOMIC DNA]</scope>
    <source>
        <strain evidence="3 4">AF15-25</strain>
    </source>
</reference>
<feature type="transmembrane region" description="Helical" evidence="1">
    <location>
        <begin position="178"/>
        <end position="196"/>
    </location>
</feature>
<keyword evidence="1" id="KW-0472">Membrane</keyword>
<feature type="domain" description="Phosphatidic acid phosphatase type 2/haloperoxidase" evidence="2">
    <location>
        <begin position="122"/>
        <end position="223"/>
    </location>
</feature>
<keyword evidence="1" id="KW-0812">Transmembrane</keyword>
<dbReference type="PANTHER" id="PTHR14969:SF13">
    <property type="entry name" value="AT30094P"/>
    <property type="match status" value="1"/>
</dbReference>
<comment type="caution">
    <text evidence="3">The sequence shown here is derived from an EMBL/GenBank/DDBJ whole genome shotgun (WGS) entry which is preliminary data.</text>
</comment>
<dbReference type="SUPFAM" id="SSF48317">
    <property type="entry name" value="Acid phosphatase/Vanadium-dependent haloperoxidase"/>
    <property type="match status" value="1"/>
</dbReference>
<keyword evidence="1" id="KW-1133">Transmembrane helix</keyword>
<evidence type="ECO:0000313" key="4">
    <source>
        <dbReference type="Proteomes" id="UP000285236"/>
    </source>
</evidence>
<evidence type="ECO:0000259" key="2">
    <source>
        <dbReference type="SMART" id="SM00014"/>
    </source>
</evidence>
<sequence length="261" mass="29380">MKRLHSLDGRVVSILFLFGGVVSVQAQDSLYHTTLSDSVVSDNTHRLKLKTLVVPIALTGISAFYVHNGWLTKQRENIQDKLSAKGKHKVKIDNYMQYSPMLAVYGLNLLGIDGKHKFWDRTGILAFSYATMGIIVNGMKYAFKEKRPDNNARNSFPSGHTATAFMGAEFLYQEYKDISPWIGYSGYLIAATTGYLRIYNNRHYLNDVVAGACIGIISTKFAYWLYPKVFTKSKCHHSNFHTISTPFYADGKVGVNVCMSF</sequence>
<proteinExistence type="predicted"/>
<protein>
    <submittedName>
        <fullName evidence="3">PAP2 family protein</fullName>
    </submittedName>
</protein>
<feature type="transmembrane region" description="Helical" evidence="1">
    <location>
        <begin position="50"/>
        <end position="71"/>
    </location>
</feature>
<evidence type="ECO:0000313" key="3">
    <source>
        <dbReference type="EMBL" id="RGU91749.1"/>
    </source>
</evidence>
<dbReference type="Proteomes" id="UP000285236">
    <property type="component" value="Unassembled WGS sequence"/>
</dbReference>